<name>A0ACC3NBY0_9PEZI</name>
<comment type="caution">
    <text evidence="1">The sequence shown here is derived from an EMBL/GenBank/DDBJ whole genome shotgun (WGS) entry which is preliminary data.</text>
</comment>
<sequence>MATPTVDSAPKSTAAAPSSTAKKPFAESTATATTNVLDPAGSVSEDHGDKPYESHVGRPHKTAVAQTVNPLLPTVDSPTNNKRPPPATRTGLNTEQNEAPVTGAVLSIFAEALSSSLSVGPDSSLDLEASASHTVANSLLDESPDRPDQSPSADPSATGAVASINGTPYTAVKSGDSIVFGSETLEVGQATTVSGVRISVETSAVVLDDKTVALTARPAPSVGSGGMETVHFTTISEDRADTSTHLELPIGGTENIRFTTISEDPAHTSRHSEPNVVAVGSITLTGSIIAGHSTDAAIIISGHTLSIGGPPATISGHVISQASYGLILLDSEAPTPTEGSLPPIRTRFDFSGPKQVTYVKQDSFVVNWA</sequence>
<evidence type="ECO:0000313" key="1">
    <source>
        <dbReference type="EMBL" id="KAK3714147.1"/>
    </source>
</evidence>
<organism evidence="1 2">
    <name type="scientific">Vermiconidia calcicola</name>
    <dbReference type="NCBI Taxonomy" id="1690605"/>
    <lineage>
        <taxon>Eukaryota</taxon>
        <taxon>Fungi</taxon>
        <taxon>Dikarya</taxon>
        <taxon>Ascomycota</taxon>
        <taxon>Pezizomycotina</taxon>
        <taxon>Dothideomycetes</taxon>
        <taxon>Dothideomycetidae</taxon>
        <taxon>Mycosphaerellales</taxon>
        <taxon>Extremaceae</taxon>
        <taxon>Vermiconidia</taxon>
    </lineage>
</organism>
<keyword evidence="2" id="KW-1185">Reference proteome</keyword>
<dbReference type="EMBL" id="JAUTXU010000057">
    <property type="protein sequence ID" value="KAK3714147.1"/>
    <property type="molecule type" value="Genomic_DNA"/>
</dbReference>
<gene>
    <name evidence="1" type="ORF">LTR37_007949</name>
</gene>
<dbReference type="Proteomes" id="UP001281147">
    <property type="component" value="Unassembled WGS sequence"/>
</dbReference>
<proteinExistence type="predicted"/>
<reference evidence="1" key="1">
    <citation type="submission" date="2023-07" db="EMBL/GenBank/DDBJ databases">
        <title>Black Yeasts Isolated from many extreme environments.</title>
        <authorList>
            <person name="Coleine C."/>
            <person name="Stajich J.E."/>
            <person name="Selbmann L."/>
        </authorList>
    </citation>
    <scope>NUCLEOTIDE SEQUENCE</scope>
    <source>
        <strain evidence="1">CCFEE 5714</strain>
    </source>
</reference>
<protein>
    <submittedName>
        <fullName evidence="1">Uncharacterized protein</fullName>
    </submittedName>
</protein>
<evidence type="ECO:0000313" key="2">
    <source>
        <dbReference type="Proteomes" id="UP001281147"/>
    </source>
</evidence>
<accession>A0ACC3NBY0</accession>